<comment type="caution">
    <text evidence="2">The sequence shown here is derived from an EMBL/GenBank/DDBJ whole genome shotgun (WGS) entry which is preliminary data.</text>
</comment>
<name>A0A7V7G0M2_9GAMM</name>
<reference evidence="2 3" key="1">
    <citation type="submission" date="2019-08" db="EMBL/GenBank/DDBJ databases">
        <title>Bioinformatics analysis of the strain L3 and L5.</title>
        <authorList>
            <person name="Li X."/>
        </authorList>
    </citation>
    <scope>NUCLEOTIDE SEQUENCE [LARGE SCALE GENOMIC DNA]</scope>
    <source>
        <strain evidence="2 3">L5</strain>
    </source>
</reference>
<accession>A0A7V7G0M2</accession>
<feature type="region of interest" description="Disordered" evidence="1">
    <location>
        <begin position="90"/>
        <end position="115"/>
    </location>
</feature>
<evidence type="ECO:0000313" key="2">
    <source>
        <dbReference type="EMBL" id="KAA0013020.1"/>
    </source>
</evidence>
<keyword evidence="3" id="KW-1185">Reference proteome</keyword>
<dbReference type="Pfam" id="PF12277">
    <property type="entry name" value="DUF3618"/>
    <property type="match status" value="1"/>
</dbReference>
<proteinExistence type="predicted"/>
<dbReference type="AlphaFoldDB" id="A0A7V7G0M2"/>
<dbReference type="InterPro" id="IPR022062">
    <property type="entry name" value="DUF3618"/>
</dbReference>
<evidence type="ECO:0000313" key="3">
    <source>
        <dbReference type="Proteomes" id="UP000486760"/>
    </source>
</evidence>
<dbReference type="Proteomes" id="UP000486760">
    <property type="component" value="Unassembled WGS sequence"/>
</dbReference>
<protein>
    <submittedName>
        <fullName evidence="2">DUF3618 domain-containing protein</fullName>
    </submittedName>
</protein>
<evidence type="ECO:0000256" key="1">
    <source>
        <dbReference type="SAM" id="MobiDB-lite"/>
    </source>
</evidence>
<organism evidence="2 3">
    <name type="scientific">Billgrantia pellis</name>
    <dbReference type="NCBI Taxonomy" id="2606936"/>
    <lineage>
        <taxon>Bacteria</taxon>
        <taxon>Pseudomonadati</taxon>
        <taxon>Pseudomonadota</taxon>
        <taxon>Gammaproteobacteria</taxon>
        <taxon>Oceanospirillales</taxon>
        <taxon>Halomonadaceae</taxon>
        <taxon>Billgrantia</taxon>
    </lineage>
</organism>
<dbReference type="EMBL" id="VTPY01000003">
    <property type="protein sequence ID" value="KAA0013020.1"/>
    <property type="molecule type" value="Genomic_DNA"/>
</dbReference>
<gene>
    <name evidence="2" type="ORF">F0A17_08905</name>
</gene>
<sequence length="160" mass="17760">MPMRSHDRRPDEIEADIQRSRAHLNETLHEIENRLSPRQLKRQAAGFVPRDRARAFFDNLGNSVRENPVPVLLTSVGLGWLVYSQFRPRSDSRTQGGSPYVGAGDGTIPTRSEAPERMTATHLGTQQGRSVMSRHRPDVVGVATHLGTGQGWSGYVHPSV</sequence>